<feature type="domain" description="HTH marR-type" evidence="4">
    <location>
        <begin position="30"/>
        <end position="90"/>
    </location>
</feature>
<keyword evidence="1" id="KW-0805">Transcription regulation</keyword>
<evidence type="ECO:0000256" key="3">
    <source>
        <dbReference type="ARBA" id="ARBA00023163"/>
    </source>
</evidence>
<dbReference type="PANTHER" id="PTHR38465">
    <property type="entry name" value="HTH-TYPE TRANSCRIPTIONAL REGULATOR MJ1563-RELATED"/>
    <property type="match status" value="1"/>
</dbReference>
<organism evidence="5 6">
    <name type="scientific">Catenulispora pinistramenti</name>
    <dbReference type="NCBI Taxonomy" id="2705254"/>
    <lineage>
        <taxon>Bacteria</taxon>
        <taxon>Bacillati</taxon>
        <taxon>Actinomycetota</taxon>
        <taxon>Actinomycetes</taxon>
        <taxon>Catenulisporales</taxon>
        <taxon>Catenulisporaceae</taxon>
        <taxon>Catenulispora</taxon>
    </lineage>
</organism>
<dbReference type="Gene3D" id="1.10.10.10">
    <property type="entry name" value="Winged helix-like DNA-binding domain superfamily/Winged helix DNA-binding domain"/>
    <property type="match status" value="1"/>
</dbReference>
<dbReference type="Proteomes" id="UP000730482">
    <property type="component" value="Unassembled WGS sequence"/>
</dbReference>
<evidence type="ECO:0000256" key="2">
    <source>
        <dbReference type="ARBA" id="ARBA00023125"/>
    </source>
</evidence>
<evidence type="ECO:0000313" key="6">
    <source>
        <dbReference type="Proteomes" id="UP000730482"/>
    </source>
</evidence>
<dbReference type="RefSeq" id="WP_212019538.1">
    <property type="nucleotide sequence ID" value="NZ_JAAFYZ010000239.1"/>
</dbReference>
<keyword evidence="6" id="KW-1185">Reference proteome</keyword>
<dbReference type="Pfam" id="PF12802">
    <property type="entry name" value="MarR_2"/>
    <property type="match status" value="1"/>
</dbReference>
<dbReference type="SUPFAM" id="SSF46785">
    <property type="entry name" value="Winged helix' DNA-binding domain"/>
    <property type="match status" value="1"/>
</dbReference>
<reference evidence="5 6" key="1">
    <citation type="submission" date="2020-02" db="EMBL/GenBank/DDBJ databases">
        <title>Acidophilic actinobacteria isolated from forest soil.</title>
        <authorList>
            <person name="Golinska P."/>
        </authorList>
    </citation>
    <scope>NUCLEOTIDE SEQUENCE [LARGE SCALE GENOMIC DNA]</scope>
    <source>
        <strain evidence="5 6">NL8</strain>
    </source>
</reference>
<accession>A0ABS5L523</accession>
<evidence type="ECO:0000259" key="4">
    <source>
        <dbReference type="Pfam" id="PF12802"/>
    </source>
</evidence>
<dbReference type="InterPro" id="IPR036388">
    <property type="entry name" value="WH-like_DNA-bd_sf"/>
</dbReference>
<name>A0ABS5L523_9ACTN</name>
<keyword evidence="2" id="KW-0238">DNA-binding</keyword>
<evidence type="ECO:0000256" key="1">
    <source>
        <dbReference type="ARBA" id="ARBA00023015"/>
    </source>
</evidence>
<gene>
    <name evidence="5" type="ORF">KGQ19_40820</name>
</gene>
<keyword evidence="3" id="KW-0804">Transcription</keyword>
<sequence>MRKDDPARPTPDSDPLSAYIERFASVLFDSGIPRMPARVFAALITEDDGRLTSQQLSDRLDISPAAVSGAISYLSQIHLVTREREPGTRRDRYRVLDEVWQDAILQRDAMLARWEGSLAEGVTVVGADTSAGHRLQESVVMFQFLREEVSRIAERWQERRAALRIEVAARMEAAARAEAAARIDAARGAGDTESGD</sequence>
<proteinExistence type="predicted"/>
<dbReference type="InterPro" id="IPR052362">
    <property type="entry name" value="HTH-GbsR_regulator"/>
</dbReference>
<dbReference type="InterPro" id="IPR000835">
    <property type="entry name" value="HTH_MarR-typ"/>
</dbReference>
<dbReference type="InterPro" id="IPR036390">
    <property type="entry name" value="WH_DNA-bd_sf"/>
</dbReference>
<dbReference type="PANTHER" id="PTHR38465:SF2">
    <property type="entry name" value="HTH-TYPE TRANSCRIPTIONAL REGULATOR MMPR5"/>
    <property type="match status" value="1"/>
</dbReference>
<protein>
    <submittedName>
        <fullName evidence="5">MarR family transcriptional regulator</fullName>
    </submittedName>
</protein>
<comment type="caution">
    <text evidence="5">The sequence shown here is derived from an EMBL/GenBank/DDBJ whole genome shotgun (WGS) entry which is preliminary data.</text>
</comment>
<dbReference type="EMBL" id="JAAFYZ010000239">
    <property type="protein sequence ID" value="MBS2553215.1"/>
    <property type="molecule type" value="Genomic_DNA"/>
</dbReference>
<evidence type="ECO:0000313" key="5">
    <source>
        <dbReference type="EMBL" id="MBS2553215.1"/>
    </source>
</evidence>